<dbReference type="Pfam" id="PF13246">
    <property type="entry name" value="Cation_ATPase"/>
    <property type="match status" value="1"/>
</dbReference>
<keyword evidence="7" id="KW-1278">Translocase</keyword>
<keyword evidence="13" id="KW-1185">Reference proteome</keyword>
<dbReference type="PRINTS" id="PR00120">
    <property type="entry name" value="HATPASE"/>
</dbReference>
<dbReference type="InterPro" id="IPR059000">
    <property type="entry name" value="ATPase_P-type_domA"/>
</dbReference>
<feature type="transmembrane region" description="Helical" evidence="10">
    <location>
        <begin position="71"/>
        <end position="89"/>
    </location>
</feature>
<feature type="transmembrane region" description="Helical" evidence="10">
    <location>
        <begin position="736"/>
        <end position="757"/>
    </location>
</feature>
<proteinExistence type="inferred from homology"/>
<keyword evidence="9 10" id="KW-0472">Membrane</keyword>
<dbReference type="SFLD" id="SFLDF00027">
    <property type="entry name" value="p-type_atpase"/>
    <property type="match status" value="1"/>
</dbReference>
<dbReference type="Proteomes" id="UP001179830">
    <property type="component" value="Chromosome"/>
</dbReference>
<gene>
    <name evidence="12" type="ORF">QEN58_08270</name>
</gene>
<reference evidence="12" key="1">
    <citation type="submission" date="2023-04" db="EMBL/GenBank/DDBJ databases">
        <title>Complete genome sequence of Halomonas alkaliantarctica MSP3 isolated from marine sediment, Jeju Island.</title>
        <authorList>
            <person name="Park S.-J."/>
        </authorList>
    </citation>
    <scope>NUCLEOTIDE SEQUENCE</scope>
    <source>
        <strain evidence="12">MSP3</strain>
    </source>
</reference>
<dbReference type="SMART" id="SM00831">
    <property type="entry name" value="Cation_ATPase_N"/>
    <property type="match status" value="1"/>
</dbReference>
<dbReference type="Pfam" id="PF00122">
    <property type="entry name" value="E1-E2_ATPase"/>
    <property type="match status" value="1"/>
</dbReference>
<dbReference type="PROSITE" id="PS00154">
    <property type="entry name" value="ATPASE_E1_E2"/>
    <property type="match status" value="1"/>
</dbReference>
<dbReference type="InterPro" id="IPR004014">
    <property type="entry name" value="ATPase_P-typ_cation-transptr_N"/>
</dbReference>
<dbReference type="SFLD" id="SFLDS00003">
    <property type="entry name" value="Haloacid_Dehalogenase"/>
    <property type="match status" value="1"/>
</dbReference>
<dbReference type="InterPro" id="IPR008250">
    <property type="entry name" value="ATPase_P-typ_transduc_dom_A_sf"/>
</dbReference>
<evidence type="ECO:0000256" key="7">
    <source>
        <dbReference type="ARBA" id="ARBA00022967"/>
    </source>
</evidence>
<dbReference type="PANTHER" id="PTHR43294">
    <property type="entry name" value="SODIUM/POTASSIUM-TRANSPORTING ATPASE SUBUNIT ALPHA"/>
    <property type="match status" value="1"/>
</dbReference>
<dbReference type="InterPro" id="IPR023298">
    <property type="entry name" value="ATPase_P-typ_TM_dom_sf"/>
</dbReference>
<dbReference type="RefSeq" id="WP_280106629.1">
    <property type="nucleotide sequence ID" value="NZ_CP122961.1"/>
</dbReference>
<evidence type="ECO:0000256" key="2">
    <source>
        <dbReference type="ARBA" id="ARBA00005675"/>
    </source>
</evidence>
<keyword evidence="3" id="KW-1003">Cell membrane</keyword>
<feature type="transmembrane region" description="Helical" evidence="10">
    <location>
        <begin position="259"/>
        <end position="281"/>
    </location>
</feature>
<dbReference type="SUPFAM" id="SSF56784">
    <property type="entry name" value="HAD-like"/>
    <property type="match status" value="1"/>
</dbReference>
<evidence type="ECO:0000256" key="5">
    <source>
        <dbReference type="ARBA" id="ARBA00022741"/>
    </source>
</evidence>
<name>A0ABY8LRI9_9GAMM</name>
<dbReference type="NCBIfam" id="TIGR01494">
    <property type="entry name" value="ATPase_P-type"/>
    <property type="match status" value="2"/>
</dbReference>
<protein>
    <submittedName>
        <fullName evidence="12">HAD-IC family P-type ATPase</fullName>
    </submittedName>
</protein>
<dbReference type="Pfam" id="PF00689">
    <property type="entry name" value="Cation_ATPase_C"/>
    <property type="match status" value="1"/>
</dbReference>
<dbReference type="Gene3D" id="2.70.150.10">
    <property type="entry name" value="Calcium-transporting ATPase, cytoplasmic transduction domain A"/>
    <property type="match status" value="1"/>
</dbReference>
<dbReference type="InterPro" id="IPR050510">
    <property type="entry name" value="Cation_transp_ATPase_P-type"/>
</dbReference>
<keyword evidence="4 10" id="KW-0812">Transmembrane</keyword>
<sequence>MESPTDDFGFSSDIPLEDIHAWHSDEVIALLKTSPTGLTADEANKRLASYGRNQLPAVVGRHPLSRFFAHFHNALIYFLLAAAVAASLLGHLVDATVIVAVVLVNAVVGFVQEGKAEKALDTIRSLIAPHAQLLREGRRVKVPVEEIVLGDIVSLEAGDIVPADLRLIRTSSLRIEEAIITGESMAAEKQALPAPIEAALGDRYSMAYSGTLVATGQATGVVVATGSDTEIGRISTLLREVRPLTTPLLQQINRFGTQFTWITLGVAALLFAFAVFVRGYIWTEALVAVVALAVGAIPEGLPAVITITLAIGVQRMARRNAAIRQLPAVETLGATSVICSDKTGTLTRNEMTARRLEIPSGRVMVTGSGYVPEGQLEIESAGNVPDDKRLMETDSLILAGLLCNDAQLHEAGGDWHVIGDPMEGALVTLAIKAGLNPERKRHEWARLDEIPFDAQHRLMATLNFNVSGGYQIFVKGAPDEILLLCSTQANGEAAVPLDREAWTARITAAADQGERVLGFAVKSAQTEVNQVDFVDLKDGLVFVGLVGFIDPPREEAMAAIEECHSAGIEVKMITGDHAETAAAIARQLGLDQNPSVLTGCEIDDIADSDLPSMVDKTSVFARTNPEHKLRIVRALQSTGAIVAMTGDGVNDAPSLKQANVGVGMGHKGTDAAKEASQMVLLDDNFASIVAAVHEGRVVYDNIRKVVAWTLPTNGGEVLAVITAIIFNFAMPMSAVQILWVNLVTAGTLGLALAFEPAEPNVMHRRPRPAKQGLLTPFLIWRVVLVSFLFLAAALGIFFYSLSRGDELALARTLVVNVIVVLEIFYLFNVRYLHMSSFNWRGVLGTPAVLIAVTVVFIAQLGFTYLPIMHSLFDTRPLDFMDGLLVIGMGIAMMFVLEAEKVLVRKGGWFDHRIERE</sequence>
<evidence type="ECO:0000313" key="12">
    <source>
        <dbReference type="EMBL" id="WGI27044.1"/>
    </source>
</evidence>
<feature type="transmembrane region" description="Helical" evidence="10">
    <location>
        <begin position="807"/>
        <end position="827"/>
    </location>
</feature>
<dbReference type="InterPro" id="IPR023214">
    <property type="entry name" value="HAD_sf"/>
</dbReference>
<dbReference type="SFLD" id="SFLDG00002">
    <property type="entry name" value="C1.7:_P-type_atpase_like"/>
    <property type="match status" value="1"/>
</dbReference>
<keyword evidence="6" id="KW-0067">ATP-binding</keyword>
<evidence type="ECO:0000313" key="13">
    <source>
        <dbReference type="Proteomes" id="UP001179830"/>
    </source>
</evidence>
<evidence type="ECO:0000256" key="1">
    <source>
        <dbReference type="ARBA" id="ARBA00004651"/>
    </source>
</evidence>
<feature type="transmembrane region" description="Helical" evidence="10">
    <location>
        <begin position="879"/>
        <end position="896"/>
    </location>
</feature>
<dbReference type="InterPro" id="IPR036412">
    <property type="entry name" value="HAD-like_sf"/>
</dbReference>
<dbReference type="Gene3D" id="3.40.50.1000">
    <property type="entry name" value="HAD superfamily/HAD-like"/>
    <property type="match status" value="1"/>
</dbReference>
<evidence type="ECO:0000256" key="3">
    <source>
        <dbReference type="ARBA" id="ARBA00022475"/>
    </source>
</evidence>
<dbReference type="InterPro" id="IPR001757">
    <property type="entry name" value="P_typ_ATPase"/>
</dbReference>
<comment type="subcellular location">
    <subcellularLocation>
        <location evidence="1">Cell membrane</location>
        <topology evidence="1">Multi-pass membrane protein</topology>
    </subcellularLocation>
</comment>
<evidence type="ECO:0000256" key="6">
    <source>
        <dbReference type="ARBA" id="ARBA00022840"/>
    </source>
</evidence>
<feature type="transmembrane region" description="Helical" evidence="10">
    <location>
        <begin position="705"/>
        <end position="730"/>
    </location>
</feature>
<feature type="transmembrane region" description="Helical" evidence="10">
    <location>
        <begin position="778"/>
        <end position="801"/>
    </location>
</feature>
<dbReference type="InterPro" id="IPR023299">
    <property type="entry name" value="ATPase_P-typ_cyto_dom_N"/>
</dbReference>
<feature type="domain" description="Cation-transporting P-type ATPase N-terminal" evidence="11">
    <location>
        <begin position="18"/>
        <end position="91"/>
    </location>
</feature>
<dbReference type="Gene3D" id="3.40.1110.10">
    <property type="entry name" value="Calcium-transporting ATPase, cytoplasmic domain N"/>
    <property type="match status" value="1"/>
</dbReference>
<dbReference type="Pfam" id="PF00690">
    <property type="entry name" value="Cation_ATPase_N"/>
    <property type="match status" value="1"/>
</dbReference>
<accession>A0ABY8LRI9</accession>
<organism evidence="12 13">
    <name type="scientific">Halomonas alkaliantarctica</name>
    <dbReference type="NCBI Taxonomy" id="232346"/>
    <lineage>
        <taxon>Bacteria</taxon>
        <taxon>Pseudomonadati</taxon>
        <taxon>Pseudomonadota</taxon>
        <taxon>Gammaproteobacteria</taxon>
        <taxon>Oceanospirillales</taxon>
        <taxon>Halomonadaceae</taxon>
        <taxon>Halomonas</taxon>
    </lineage>
</organism>
<dbReference type="SUPFAM" id="SSF81660">
    <property type="entry name" value="Metal cation-transporting ATPase, ATP-binding domain N"/>
    <property type="match status" value="1"/>
</dbReference>
<evidence type="ECO:0000256" key="8">
    <source>
        <dbReference type="ARBA" id="ARBA00022989"/>
    </source>
</evidence>
<evidence type="ECO:0000256" key="4">
    <source>
        <dbReference type="ARBA" id="ARBA00022692"/>
    </source>
</evidence>
<evidence type="ECO:0000256" key="10">
    <source>
        <dbReference type="SAM" id="Phobius"/>
    </source>
</evidence>
<dbReference type="InterPro" id="IPR044492">
    <property type="entry name" value="P_typ_ATPase_HD_dom"/>
</dbReference>
<keyword evidence="5" id="KW-0547">Nucleotide-binding</keyword>
<dbReference type="PRINTS" id="PR00119">
    <property type="entry name" value="CATATPASE"/>
</dbReference>
<dbReference type="InterPro" id="IPR006068">
    <property type="entry name" value="ATPase_P-typ_cation-transptr_C"/>
</dbReference>
<dbReference type="SUPFAM" id="SSF81665">
    <property type="entry name" value="Calcium ATPase, transmembrane domain M"/>
    <property type="match status" value="1"/>
</dbReference>
<keyword evidence="8 10" id="KW-1133">Transmembrane helix</keyword>
<evidence type="ECO:0000259" key="11">
    <source>
        <dbReference type="SMART" id="SM00831"/>
    </source>
</evidence>
<feature type="transmembrane region" description="Helical" evidence="10">
    <location>
        <begin position="847"/>
        <end position="867"/>
    </location>
</feature>
<evidence type="ECO:0000256" key="9">
    <source>
        <dbReference type="ARBA" id="ARBA00023136"/>
    </source>
</evidence>
<comment type="similarity">
    <text evidence="2">Belongs to the cation transport ATPase (P-type) (TC 3.A.3) family. Type IIA subfamily.</text>
</comment>
<dbReference type="SUPFAM" id="SSF81653">
    <property type="entry name" value="Calcium ATPase, transduction domain A"/>
    <property type="match status" value="1"/>
</dbReference>
<dbReference type="InterPro" id="IPR018303">
    <property type="entry name" value="ATPase_P-typ_P_site"/>
</dbReference>
<dbReference type="PANTHER" id="PTHR43294:SF21">
    <property type="entry name" value="CATION TRANSPORTING ATPASE"/>
    <property type="match status" value="1"/>
</dbReference>
<dbReference type="EMBL" id="CP122961">
    <property type="protein sequence ID" value="WGI27044.1"/>
    <property type="molecule type" value="Genomic_DNA"/>
</dbReference>
<dbReference type="Gene3D" id="1.20.1110.10">
    <property type="entry name" value="Calcium-transporting ATPase, transmembrane domain"/>
    <property type="match status" value="1"/>
</dbReference>
<feature type="transmembrane region" description="Helical" evidence="10">
    <location>
        <begin position="287"/>
        <end position="311"/>
    </location>
</feature>